<name>A0A914ESA0_9BILA</name>
<sequence length="172" mass="20182">MMDDTRSAFYYIIILSGVLVLVHIHYRKNTIQVESYTKAVSHPYYKYPTIVPISNWSQLNESNPEEFLRYKPLSFRHLNSPASPISDQIQCSRILANDQDYIKNWTRGPKPDNQFNIENNLMPKNRVTYTDEDDLQTDCGSIKKRNYFMPFPNSIEEAEFPIAFARHVNQVI</sequence>
<evidence type="ECO:0000256" key="1">
    <source>
        <dbReference type="SAM" id="Phobius"/>
    </source>
</evidence>
<keyword evidence="2" id="KW-1185">Reference proteome</keyword>
<accession>A0A914ESA0</accession>
<dbReference type="AlphaFoldDB" id="A0A914ESA0"/>
<proteinExistence type="predicted"/>
<reference evidence="3" key="1">
    <citation type="submission" date="2022-11" db="UniProtKB">
        <authorList>
            <consortium name="WormBaseParasite"/>
        </authorList>
    </citation>
    <scope>IDENTIFICATION</scope>
</reference>
<evidence type="ECO:0000313" key="2">
    <source>
        <dbReference type="Proteomes" id="UP000887540"/>
    </source>
</evidence>
<dbReference type="Proteomes" id="UP000887540">
    <property type="component" value="Unplaced"/>
</dbReference>
<organism evidence="2 3">
    <name type="scientific">Acrobeloides nanus</name>
    <dbReference type="NCBI Taxonomy" id="290746"/>
    <lineage>
        <taxon>Eukaryota</taxon>
        <taxon>Metazoa</taxon>
        <taxon>Ecdysozoa</taxon>
        <taxon>Nematoda</taxon>
        <taxon>Chromadorea</taxon>
        <taxon>Rhabditida</taxon>
        <taxon>Tylenchina</taxon>
        <taxon>Cephalobomorpha</taxon>
        <taxon>Cephaloboidea</taxon>
        <taxon>Cephalobidae</taxon>
        <taxon>Acrobeloides</taxon>
    </lineage>
</organism>
<dbReference type="WBParaSite" id="ACRNAN_scaffold984.g32175.t1">
    <property type="protein sequence ID" value="ACRNAN_scaffold984.g32175.t1"/>
    <property type="gene ID" value="ACRNAN_scaffold984.g32175"/>
</dbReference>
<protein>
    <submittedName>
        <fullName evidence="3">Uncharacterized protein</fullName>
    </submittedName>
</protein>
<keyword evidence="1" id="KW-1133">Transmembrane helix</keyword>
<feature type="transmembrane region" description="Helical" evidence="1">
    <location>
        <begin position="7"/>
        <end position="26"/>
    </location>
</feature>
<evidence type="ECO:0000313" key="3">
    <source>
        <dbReference type="WBParaSite" id="ACRNAN_scaffold984.g32175.t1"/>
    </source>
</evidence>
<keyword evidence="1" id="KW-0812">Transmembrane</keyword>
<keyword evidence="1" id="KW-0472">Membrane</keyword>